<evidence type="ECO:0000256" key="1">
    <source>
        <dbReference type="SAM" id="SignalP"/>
    </source>
</evidence>
<keyword evidence="3" id="KW-1185">Reference proteome</keyword>
<sequence>MKKILLFLVMIACSGALYAQRPAAADYDSEKLQAAKIAFLTQKLDLQPDQATEFWPLYNKFDEERRGYFKQMRGKEKVEVETLTNEEAKKLIENKFKMQQGLLDLEKDFTWKIAKILSAKQAYMLQEADRDFVRHLYKMNRQHGPGPR</sequence>
<proteinExistence type="predicted"/>
<dbReference type="RefSeq" id="WP_018474543.1">
    <property type="nucleotide sequence ID" value="NZ_BMWX01000001.1"/>
</dbReference>
<name>A0A918UI90_9BACT</name>
<gene>
    <name evidence="2" type="ORF">GCM10007049_02280</name>
</gene>
<reference evidence="2" key="2">
    <citation type="submission" date="2020-09" db="EMBL/GenBank/DDBJ databases">
        <authorList>
            <person name="Sun Q."/>
            <person name="Kim S."/>
        </authorList>
    </citation>
    <scope>NUCLEOTIDE SEQUENCE</scope>
    <source>
        <strain evidence="2">KCTC 12368</strain>
    </source>
</reference>
<evidence type="ECO:0000313" key="3">
    <source>
        <dbReference type="Proteomes" id="UP000619457"/>
    </source>
</evidence>
<dbReference type="EMBL" id="BMWX01000001">
    <property type="protein sequence ID" value="GGZ13979.1"/>
    <property type="molecule type" value="Genomic_DNA"/>
</dbReference>
<protein>
    <recommendedName>
        <fullName evidence="4">LTXXQ motif family protein</fullName>
    </recommendedName>
</protein>
<reference evidence="2" key="1">
    <citation type="journal article" date="2014" name="Int. J. Syst. Evol. Microbiol.">
        <title>Complete genome sequence of Corynebacterium casei LMG S-19264T (=DSM 44701T), isolated from a smear-ripened cheese.</title>
        <authorList>
            <consortium name="US DOE Joint Genome Institute (JGI-PGF)"/>
            <person name="Walter F."/>
            <person name="Albersmeier A."/>
            <person name="Kalinowski J."/>
            <person name="Ruckert C."/>
        </authorList>
    </citation>
    <scope>NUCLEOTIDE SEQUENCE</scope>
    <source>
        <strain evidence="2">KCTC 12368</strain>
    </source>
</reference>
<evidence type="ECO:0008006" key="4">
    <source>
        <dbReference type="Google" id="ProtNLM"/>
    </source>
</evidence>
<evidence type="ECO:0000313" key="2">
    <source>
        <dbReference type="EMBL" id="GGZ13979.1"/>
    </source>
</evidence>
<dbReference type="AlphaFoldDB" id="A0A918UI90"/>
<organism evidence="2 3">
    <name type="scientific">Echinicola pacifica</name>
    <dbReference type="NCBI Taxonomy" id="346377"/>
    <lineage>
        <taxon>Bacteria</taxon>
        <taxon>Pseudomonadati</taxon>
        <taxon>Bacteroidota</taxon>
        <taxon>Cytophagia</taxon>
        <taxon>Cytophagales</taxon>
        <taxon>Cyclobacteriaceae</taxon>
        <taxon>Echinicola</taxon>
    </lineage>
</organism>
<feature type="chain" id="PRO_5037760696" description="LTXXQ motif family protein" evidence="1">
    <location>
        <begin position="20"/>
        <end position="148"/>
    </location>
</feature>
<feature type="signal peptide" evidence="1">
    <location>
        <begin position="1"/>
        <end position="19"/>
    </location>
</feature>
<accession>A0A918UI90</accession>
<keyword evidence="1" id="KW-0732">Signal</keyword>
<comment type="caution">
    <text evidence="2">The sequence shown here is derived from an EMBL/GenBank/DDBJ whole genome shotgun (WGS) entry which is preliminary data.</text>
</comment>
<dbReference type="Proteomes" id="UP000619457">
    <property type="component" value="Unassembled WGS sequence"/>
</dbReference>